<evidence type="ECO:0000256" key="2">
    <source>
        <dbReference type="ARBA" id="ARBA00022843"/>
    </source>
</evidence>
<dbReference type="CDD" id="cd17039">
    <property type="entry name" value="Ubl_ubiquitin_like"/>
    <property type="match status" value="1"/>
</dbReference>
<dbReference type="InterPro" id="IPR050158">
    <property type="entry name" value="Ubiquitin_ubiquitin-like"/>
</dbReference>
<proteinExistence type="predicted"/>
<dbReference type="InterPro" id="IPR029071">
    <property type="entry name" value="Ubiquitin-like_domsf"/>
</dbReference>
<organism evidence="5 6">
    <name type="scientific">Rhododendron simsii</name>
    <name type="common">Sims's rhododendron</name>
    <dbReference type="NCBI Taxonomy" id="118357"/>
    <lineage>
        <taxon>Eukaryota</taxon>
        <taxon>Viridiplantae</taxon>
        <taxon>Streptophyta</taxon>
        <taxon>Embryophyta</taxon>
        <taxon>Tracheophyta</taxon>
        <taxon>Spermatophyta</taxon>
        <taxon>Magnoliopsida</taxon>
        <taxon>eudicotyledons</taxon>
        <taxon>Gunneridae</taxon>
        <taxon>Pentapetalae</taxon>
        <taxon>asterids</taxon>
        <taxon>Ericales</taxon>
        <taxon>Ericaceae</taxon>
        <taxon>Ericoideae</taxon>
        <taxon>Rhodoreae</taxon>
        <taxon>Rhododendron</taxon>
    </lineage>
</organism>
<feature type="region of interest" description="Disordered" evidence="3">
    <location>
        <begin position="356"/>
        <end position="381"/>
    </location>
</feature>
<dbReference type="InterPro" id="IPR000626">
    <property type="entry name" value="Ubiquitin-like_dom"/>
</dbReference>
<protein>
    <recommendedName>
        <fullName evidence="4">Ubiquitin-like domain-containing protein</fullName>
    </recommendedName>
</protein>
<evidence type="ECO:0000259" key="4">
    <source>
        <dbReference type="PROSITE" id="PS50053"/>
    </source>
</evidence>
<dbReference type="GO" id="GO:0003729">
    <property type="term" value="F:mRNA binding"/>
    <property type="evidence" value="ECO:0007669"/>
    <property type="project" value="UniProtKB-ARBA"/>
</dbReference>
<evidence type="ECO:0000313" key="5">
    <source>
        <dbReference type="EMBL" id="KAF7145681.1"/>
    </source>
</evidence>
<dbReference type="PANTHER" id="PTHR10666">
    <property type="entry name" value="UBIQUITIN"/>
    <property type="match status" value="1"/>
</dbReference>
<feature type="region of interest" description="Disordered" evidence="3">
    <location>
        <begin position="271"/>
        <end position="319"/>
    </location>
</feature>
<dbReference type="Pfam" id="PF00240">
    <property type="entry name" value="ubiquitin"/>
    <property type="match status" value="1"/>
</dbReference>
<dbReference type="SMART" id="SM00213">
    <property type="entry name" value="UBQ"/>
    <property type="match status" value="2"/>
</dbReference>
<evidence type="ECO:0000313" key="6">
    <source>
        <dbReference type="Proteomes" id="UP000626092"/>
    </source>
</evidence>
<feature type="domain" description="Ubiquitin-like" evidence="4">
    <location>
        <begin position="104"/>
        <end position="174"/>
    </location>
</feature>
<dbReference type="Proteomes" id="UP000626092">
    <property type="component" value="Unassembled WGS sequence"/>
</dbReference>
<keyword evidence="6" id="KW-1185">Reference proteome</keyword>
<dbReference type="PROSITE" id="PS50053">
    <property type="entry name" value="UBIQUITIN_2"/>
    <property type="match status" value="1"/>
</dbReference>
<gene>
    <name evidence="5" type="ORF">RHSIM_Rhsim04G0171400</name>
</gene>
<sequence>MLTASMTSGIPTTRPHSTETAAISCLFLSSDHKLVDYGIRTNSTLHLFLQTIDRIKLLVYIPSNAKQSEVEANGKLLEENRTLASLNIQSESILYLVFNPRDVMSVSVKMPNGEILKPEVKVLHTIRDVKAVIRSFVCFVDIDEQNLTYTGKLLENSKTLAYYDIKENSLIEMLPFTYQIFLMDFDGKTHFLRVCKEDRGHISLPDFVIKNCKVRVDLDKHASLFQCKVPYYNSSEHVECPVPIPPTKAIHTLDNKATELVNRSWKQISMEGNSETDLAGDRRPLSSPFLGRRRSSPSEELLPSPATDDLSSPFWEDNDVSPSEEVFGEMEEYSRVVLLGELRLQSYDSVFFMDPGQGMNSEQEILEDDDVEEPTATPLWK</sequence>
<keyword evidence="2" id="KW-0832">Ubl conjugation</keyword>
<dbReference type="EMBL" id="WJXA01000004">
    <property type="protein sequence ID" value="KAF7145681.1"/>
    <property type="molecule type" value="Genomic_DNA"/>
</dbReference>
<dbReference type="SUPFAM" id="SSF54236">
    <property type="entry name" value="Ubiquitin-like"/>
    <property type="match status" value="1"/>
</dbReference>
<dbReference type="OrthoDB" id="428577at2759"/>
<accession>A0A834H2A1</accession>
<comment type="caution">
    <text evidence="5">The sequence shown here is derived from an EMBL/GenBank/DDBJ whole genome shotgun (WGS) entry which is preliminary data.</text>
</comment>
<dbReference type="Gene3D" id="3.10.20.90">
    <property type="entry name" value="Phosphatidylinositol 3-kinase Catalytic Subunit, Chain A, domain 1"/>
    <property type="match status" value="2"/>
</dbReference>
<evidence type="ECO:0000256" key="1">
    <source>
        <dbReference type="ARBA" id="ARBA00022499"/>
    </source>
</evidence>
<name>A0A834H2A1_RHOSS</name>
<evidence type="ECO:0000256" key="3">
    <source>
        <dbReference type="SAM" id="MobiDB-lite"/>
    </source>
</evidence>
<dbReference type="AlphaFoldDB" id="A0A834H2A1"/>
<feature type="compositionally biased region" description="Acidic residues" evidence="3">
    <location>
        <begin position="364"/>
        <end position="373"/>
    </location>
</feature>
<keyword evidence="1" id="KW-1017">Isopeptide bond</keyword>
<reference evidence="5" key="1">
    <citation type="submission" date="2019-11" db="EMBL/GenBank/DDBJ databases">
        <authorList>
            <person name="Liu Y."/>
            <person name="Hou J."/>
            <person name="Li T.-Q."/>
            <person name="Guan C.-H."/>
            <person name="Wu X."/>
            <person name="Wu H.-Z."/>
            <person name="Ling F."/>
            <person name="Zhang R."/>
            <person name="Shi X.-G."/>
            <person name="Ren J.-P."/>
            <person name="Chen E.-F."/>
            <person name="Sun J.-M."/>
        </authorList>
    </citation>
    <scope>NUCLEOTIDE SEQUENCE</scope>
    <source>
        <strain evidence="5">Adult_tree_wgs_1</strain>
        <tissue evidence="5">Leaves</tissue>
    </source>
</reference>